<reference evidence="1 2" key="1">
    <citation type="journal article" date="2012" name="J. Bacteriol.">
        <title>Complete Genome Sequence of Rahnella aquatilis CIP 78.65.</title>
        <authorList>
            <person name="Martinez R.J."/>
            <person name="Bruce D."/>
            <person name="Detter C."/>
            <person name="Goodwin L.A."/>
            <person name="Han J."/>
            <person name="Han C.S."/>
            <person name="Held B."/>
            <person name="Land M.L."/>
            <person name="Mikhailova N."/>
            <person name="Nolan M."/>
            <person name="Pennacchio L."/>
            <person name="Pitluck S."/>
            <person name="Tapia R."/>
            <person name="Woyke T."/>
            <person name="Sobecky P.A."/>
        </authorList>
    </citation>
    <scope>NUCLEOTIDE SEQUENCE [LARGE SCALE GENOMIC DNA]</scope>
    <source>
        <strain evidence="2">ATCC 33071 / DSM 4594 / JCM 1683 / NBRC 105701 / NCIMB 13365 / CIP 78.65</strain>
    </source>
</reference>
<evidence type="ECO:0000313" key="1">
    <source>
        <dbReference type="EMBL" id="AEX52154.1"/>
    </source>
</evidence>
<keyword evidence="2" id="KW-1185">Reference proteome</keyword>
<gene>
    <name evidence="1" type="ordered locus">Rahaq2_2299</name>
</gene>
<name>H2IZG7_RAHAC</name>
<dbReference type="HOGENOM" id="CLU_3065358_0_0_6"/>
<dbReference type="AlphaFoldDB" id="H2IZG7"/>
<sequence length="53" mass="5538">MLVPDLKEKAAPAAFLLSAFYQSVPAKKGAATLPAPSFLTMTDVTVMRSASPV</sequence>
<organism evidence="1 2">
    <name type="scientific">Rahnella aquatilis (strain ATCC 33071 / DSM 4594 / JCM 1683 / NBRC 105701 / NCIMB 13365 / CIP 78.65)</name>
    <dbReference type="NCBI Taxonomy" id="745277"/>
    <lineage>
        <taxon>Bacteria</taxon>
        <taxon>Pseudomonadati</taxon>
        <taxon>Pseudomonadota</taxon>
        <taxon>Gammaproteobacteria</taxon>
        <taxon>Enterobacterales</taxon>
        <taxon>Yersiniaceae</taxon>
        <taxon>Rahnella</taxon>
    </lineage>
</organism>
<dbReference type="EMBL" id="CP003244">
    <property type="protein sequence ID" value="AEX52154.1"/>
    <property type="molecule type" value="Genomic_DNA"/>
</dbReference>
<accession>H2IZG7</accession>
<evidence type="ECO:0000313" key="2">
    <source>
        <dbReference type="Proteomes" id="UP000009010"/>
    </source>
</evidence>
<protein>
    <submittedName>
        <fullName evidence="1">Uncharacterized protein</fullName>
    </submittedName>
</protein>
<reference evidence="2" key="2">
    <citation type="submission" date="2012-01" db="EMBL/GenBank/DDBJ databases">
        <title>Complete sequence of chromosome of Rahnella aquatilis CIP 78.65.</title>
        <authorList>
            <person name="Lucas S."/>
            <person name="Han J."/>
            <person name="Lapidus A."/>
            <person name="Cheng J.-F."/>
            <person name="Goodwin L."/>
            <person name="Pitluck S."/>
            <person name="Peters L."/>
            <person name="Ovchinnikova G."/>
            <person name="Held B."/>
            <person name="Detter J.C."/>
            <person name="Han C."/>
            <person name="Tapia R."/>
            <person name="Land M."/>
            <person name="Hauser L."/>
            <person name="Kyrpides N."/>
            <person name="Ivanova N."/>
            <person name="Pagani I."/>
            <person name="Sobecky P."/>
            <person name="Martinez R."/>
            <person name="Woyke T."/>
        </authorList>
    </citation>
    <scope>NUCLEOTIDE SEQUENCE [LARGE SCALE GENOMIC DNA]</scope>
    <source>
        <strain evidence="2">ATCC 33071 / DSM 4594 / JCM 1683 / NBRC 105701 / NCIMB 13365 / CIP 78.65</strain>
    </source>
</reference>
<dbReference type="Proteomes" id="UP000009010">
    <property type="component" value="Chromosome"/>
</dbReference>
<proteinExistence type="predicted"/>
<dbReference type="KEGG" id="raq:Rahaq2_2299"/>